<organism evidence="12 13">
    <name type="scientific">Plebeiibacterium marinum</name>
    <dbReference type="NCBI Taxonomy" id="2992111"/>
    <lineage>
        <taxon>Bacteria</taxon>
        <taxon>Pseudomonadati</taxon>
        <taxon>Bacteroidota</taxon>
        <taxon>Bacteroidia</taxon>
        <taxon>Marinilabiliales</taxon>
        <taxon>Marinilabiliaceae</taxon>
        <taxon>Plebeiibacterium</taxon>
    </lineage>
</organism>
<dbReference type="CDD" id="cd16917">
    <property type="entry name" value="HATPase_UhpB-NarQ-NarX-like"/>
    <property type="match status" value="1"/>
</dbReference>
<dbReference type="GO" id="GO:0000155">
    <property type="term" value="F:phosphorelay sensor kinase activity"/>
    <property type="evidence" value="ECO:0007669"/>
    <property type="project" value="InterPro"/>
</dbReference>
<dbReference type="InterPro" id="IPR050482">
    <property type="entry name" value="Sensor_HK_TwoCompSys"/>
</dbReference>
<evidence type="ECO:0000256" key="9">
    <source>
        <dbReference type="PROSITE-ProRule" id="PRU00169"/>
    </source>
</evidence>
<dbReference type="InterPro" id="IPR011006">
    <property type="entry name" value="CheY-like_superfamily"/>
</dbReference>
<evidence type="ECO:0000259" key="11">
    <source>
        <dbReference type="PROSITE" id="PS50110"/>
    </source>
</evidence>
<protein>
    <recommendedName>
        <fullName evidence="2">histidine kinase</fullName>
        <ecNumber evidence="2">2.7.13.3</ecNumber>
    </recommendedName>
</protein>
<dbReference type="Proteomes" id="UP001207408">
    <property type="component" value="Unassembled WGS sequence"/>
</dbReference>
<accession>A0AAE3MCG5</accession>
<evidence type="ECO:0000256" key="4">
    <source>
        <dbReference type="ARBA" id="ARBA00022679"/>
    </source>
</evidence>
<comment type="caution">
    <text evidence="12">The sequence shown here is derived from an EMBL/GenBank/DDBJ whole genome shotgun (WGS) entry which is preliminary data.</text>
</comment>
<dbReference type="RefSeq" id="WP_301198521.1">
    <property type="nucleotide sequence ID" value="NZ_JAPDPI010000009.1"/>
</dbReference>
<evidence type="ECO:0000259" key="10">
    <source>
        <dbReference type="PROSITE" id="PS50109"/>
    </source>
</evidence>
<dbReference type="PROSITE" id="PS50110">
    <property type="entry name" value="RESPONSE_REGULATORY"/>
    <property type="match status" value="1"/>
</dbReference>
<keyword evidence="13" id="KW-1185">Reference proteome</keyword>
<dbReference type="Pfam" id="PF07730">
    <property type="entry name" value="HisKA_3"/>
    <property type="match status" value="1"/>
</dbReference>
<keyword evidence="6 12" id="KW-0418">Kinase</keyword>
<evidence type="ECO:0000256" key="5">
    <source>
        <dbReference type="ARBA" id="ARBA00022741"/>
    </source>
</evidence>
<dbReference type="EC" id="2.7.13.3" evidence="2"/>
<dbReference type="SUPFAM" id="SSF52172">
    <property type="entry name" value="CheY-like"/>
    <property type="match status" value="1"/>
</dbReference>
<dbReference type="PROSITE" id="PS50109">
    <property type="entry name" value="HIS_KIN"/>
    <property type="match status" value="1"/>
</dbReference>
<comment type="catalytic activity">
    <reaction evidence="1">
        <text>ATP + protein L-histidine = ADP + protein N-phospho-L-histidine.</text>
        <dbReference type="EC" id="2.7.13.3"/>
    </reaction>
</comment>
<dbReference type="Gene3D" id="3.30.450.20">
    <property type="entry name" value="PAS domain"/>
    <property type="match status" value="1"/>
</dbReference>
<keyword evidence="5" id="KW-0547">Nucleotide-binding</keyword>
<keyword evidence="8" id="KW-0902">Two-component regulatory system</keyword>
<dbReference type="Gene3D" id="3.30.565.10">
    <property type="entry name" value="Histidine kinase-like ATPase, C-terminal domain"/>
    <property type="match status" value="1"/>
</dbReference>
<gene>
    <name evidence="12" type="ORF">OM074_06255</name>
</gene>
<keyword evidence="3 9" id="KW-0597">Phosphoprotein</keyword>
<dbReference type="Gene3D" id="3.40.50.2300">
    <property type="match status" value="1"/>
</dbReference>
<dbReference type="SUPFAM" id="SSF55785">
    <property type="entry name" value="PYP-like sensor domain (PAS domain)"/>
    <property type="match status" value="1"/>
</dbReference>
<dbReference type="InterPro" id="IPR000014">
    <property type="entry name" value="PAS"/>
</dbReference>
<evidence type="ECO:0000256" key="2">
    <source>
        <dbReference type="ARBA" id="ARBA00012438"/>
    </source>
</evidence>
<dbReference type="Pfam" id="PF00072">
    <property type="entry name" value="Response_reg"/>
    <property type="match status" value="1"/>
</dbReference>
<proteinExistence type="predicted"/>
<name>A0AAE3MCG5_9BACT</name>
<evidence type="ECO:0000256" key="8">
    <source>
        <dbReference type="ARBA" id="ARBA00023012"/>
    </source>
</evidence>
<evidence type="ECO:0000256" key="1">
    <source>
        <dbReference type="ARBA" id="ARBA00000085"/>
    </source>
</evidence>
<evidence type="ECO:0000256" key="7">
    <source>
        <dbReference type="ARBA" id="ARBA00022840"/>
    </source>
</evidence>
<dbReference type="Pfam" id="PF02518">
    <property type="entry name" value="HATPase_c"/>
    <property type="match status" value="1"/>
</dbReference>
<dbReference type="SUPFAM" id="SSF55874">
    <property type="entry name" value="ATPase domain of HSP90 chaperone/DNA topoisomerase II/histidine kinase"/>
    <property type="match status" value="1"/>
</dbReference>
<dbReference type="NCBIfam" id="TIGR00229">
    <property type="entry name" value="sensory_box"/>
    <property type="match status" value="1"/>
</dbReference>
<feature type="domain" description="Response regulatory" evidence="11">
    <location>
        <begin position="8"/>
        <end position="123"/>
    </location>
</feature>
<dbReference type="GO" id="GO:0016020">
    <property type="term" value="C:membrane"/>
    <property type="evidence" value="ECO:0007669"/>
    <property type="project" value="InterPro"/>
</dbReference>
<dbReference type="GO" id="GO:0005524">
    <property type="term" value="F:ATP binding"/>
    <property type="evidence" value="ECO:0007669"/>
    <property type="project" value="UniProtKB-KW"/>
</dbReference>
<dbReference type="Gene3D" id="1.20.5.1930">
    <property type="match status" value="1"/>
</dbReference>
<dbReference type="PANTHER" id="PTHR24421:SF10">
    <property type="entry name" value="NITRATE_NITRITE SENSOR PROTEIN NARQ"/>
    <property type="match status" value="1"/>
</dbReference>
<evidence type="ECO:0000313" key="12">
    <source>
        <dbReference type="EMBL" id="MCW3805221.1"/>
    </source>
</evidence>
<feature type="domain" description="Histidine kinase" evidence="10">
    <location>
        <begin position="291"/>
        <end position="483"/>
    </location>
</feature>
<dbReference type="InterPro" id="IPR001789">
    <property type="entry name" value="Sig_transdc_resp-reg_receiver"/>
</dbReference>
<keyword evidence="4" id="KW-0808">Transferase</keyword>
<dbReference type="InterPro" id="IPR003594">
    <property type="entry name" value="HATPase_dom"/>
</dbReference>
<dbReference type="InterPro" id="IPR005467">
    <property type="entry name" value="His_kinase_dom"/>
</dbReference>
<evidence type="ECO:0000256" key="3">
    <source>
        <dbReference type="ARBA" id="ARBA00022553"/>
    </source>
</evidence>
<evidence type="ECO:0000256" key="6">
    <source>
        <dbReference type="ARBA" id="ARBA00022777"/>
    </source>
</evidence>
<dbReference type="AlphaFoldDB" id="A0AAE3MCG5"/>
<keyword evidence="7" id="KW-0067">ATP-binding</keyword>
<reference evidence="12" key="1">
    <citation type="submission" date="2022-10" db="EMBL/GenBank/DDBJ databases">
        <authorList>
            <person name="Yu W.X."/>
        </authorList>
    </citation>
    <scope>NUCLEOTIDE SEQUENCE</scope>
    <source>
        <strain evidence="12">D04</strain>
    </source>
</reference>
<dbReference type="InterPro" id="IPR011712">
    <property type="entry name" value="Sig_transdc_His_kin_sub3_dim/P"/>
</dbReference>
<dbReference type="InterPro" id="IPR036890">
    <property type="entry name" value="HATPase_C_sf"/>
</dbReference>
<sequence length="483" mass="55204">MQGIAKDIVLIIEEEPGSAKLYSLIFRNEPFDILYATSISGAKEIMEEVPVKIIISDIINLRGDIVEFFEHIEFTNPLIKRIIISDYIDSNIVSDAVNRGRIYNYMRKPIDPKKLIVTVKNALNQYNLAKHNEQLLLDLRKKNVELHKTLKELSAEEEKFRNLFNSSADPIIIIAPSGKVLLTNTRAKAICNNFHSSCEDANIFNVIYSDTPVSLKSYISDQTRDIDQTIEVFMESMDTDKILYFELKAYPLKYKFKHSTGIILRDISLKKELENKVIQTIIQTEEKERRRFAQELHDGIGPLLSTTKLYLQWLNKPDSRADKKQIVSKMEETLEETVLSVREISNNLSPKTLTNFGLGPALQNFIKRISTVSAIEFNYNNRLNQRLNEQLEITIYRLICELINNSVKHAEAQNIDIEIIKNEEIDIIYSDDGIGFNVEKKLEQNNGAGLINLSTRVLSLGGLYNIESSPGNGTKVYIRLNAN</sequence>
<dbReference type="InterPro" id="IPR035965">
    <property type="entry name" value="PAS-like_dom_sf"/>
</dbReference>
<evidence type="ECO:0000313" key="13">
    <source>
        <dbReference type="Proteomes" id="UP001207408"/>
    </source>
</evidence>
<dbReference type="PANTHER" id="PTHR24421">
    <property type="entry name" value="NITRATE/NITRITE SENSOR PROTEIN NARX-RELATED"/>
    <property type="match status" value="1"/>
</dbReference>
<dbReference type="GO" id="GO:0046983">
    <property type="term" value="F:protein dimerization activity"/>
    <property type="evidence" value="ECO:0007669"/>
    <property type="project" value="InterPro"/>
</dbReference>
<feature type="modified residue" description="4-aspartylphosphate" evidence="9">
    <location>
        <position position="57"/>
    </location>
</feature>
<dbReference type="EMBL" id="JAPDPI010000009">
    <property type="protein sequence ID" value="MCW3805221.1"/>
    <property type="molecule type" value="Genomic_DNA"/>
</dbReference>